<proteinExistence type="inferred from homology"/>
<comment type="similarity">
    <text evidence="2">Belongs to the methyl-accepting chemotaxis (MCP) protein family.</text>
</comment>
<dbReference type="EMBL" id="RBXP01000015">
    <property type="protein sequence ID" value="RKT58081.1"/>
    <property type="molecule type" value="Genomic_DNA"/>
</dbReference>
<evidence type="ECO:0000256" key="1">
    <source>
        <dbReference type="ARBA" id="ARBA00023224"/>
    </source>
</evidence>
<keyword evidence="7" id="KW-1185">Reference proteome</keyword>
<dbReference type="InterPro" id="IPR004090">
    <property type="entry name" value="Chemotax_Me-accpt_rcpt"/>
</dbReference>
<sequence>MANTVDTGAPRNYTDHEGAGEALAYRQLPFFLHGIAVSGATAYLATPGLAGTFAALLLGALSIALGFWTNARHRRHIGTIQAAANAAAARSQAQATAAGIPGLDQLCLGVLPVWSGQIEMAQNHTEQATIDLAQRFADISQRLEGSLSGTPETSTDNPLISLLHNARDELDSIVSALRAALSTKETLLHEVTKLSNQTIALQRMAQDVGDIAKQTNLLALNAAIEAARAGEVGRGFAVVADEVRKLSTLSGETGKKIADTVETVNQAIAETLQISHQYAAQDETLVRHSSEVIGSVIGRFGDAATELAENSEQLRQQGIAIGQEVAEVLVDLQFQDRVSQVLSHVSNDLKKLQQNISESERQTTPVNAAQWLDELSQTYTMPEQHAVHRGGSANKAASDSEITFF</sequence>
<evidence type="ECO:0000259" key="5">
    <source>
        <dbReference type="PROSITE" id="PS50111"/>
    </source>
</evidence>
<dbReference type="SUPFAM" id="SSF58104">
    <property type="entry name" value="Methyl-accepting chemotaxis protein (MCP) signaling domain"/>
    <property type="match status" value="1"/>
</dbReference>
<dbReference type="RefSeq" id="WP_121458352.1">
    <property type="nucleotide sequence ID" value="NZ_RBXP01000015.1"/>
</dbReference>
<dbReference type="GO" id="GO:0016020">
    <property type="term" value="C:membrane"/>
    <property type="evidence" value="ECO:0007669"/>
    <property type="project" value="InterPro"/>
</dbReference>
<organism evidence="6 7">
    <name type="scientific">Azonexus fungiphilus</name>
    <dbReference type="NCBI Taxonomy" id="146940"/>
    <lineage>
        <taxon>Bacteria</taxon>
        <taxon>Pseudomonadati</taxon>
        <taxon>Pseudomonadota</taxon>
        <taxon>Betaproteobacteria</taxon>
        <taxon>Rhodocyclales</taxon>
        <taxon>Azonexaceae</taxon>
        <taxon>Azonexus</taxon>
    </lineage>
</organism>
<comment type="caution">
    <text evidence="6">The sequence shown here is derived from an EMBL/GenBank/DDBJ whole genome shotgun (WGS) entry which is preliminary data.</text>
</comment>
<protein>
    <submittedName>
        <fullName evidence="6">Methyl-accepting chemotaxis protein</fullName>
    </submittedName>
</protein>
<gene>
    <name evidence="6" type="ORF">DFR40_2023</name>
</gene>
<reference evidence="6 7" key="1">
    <citation type="submission" date="2018-10" db="EMBL/GenBank/DDBJ databases">
        <title>Genomic Encyclopedia of Type Strains, Phase IV (KMG-IV): sequencing the most valuable type-strain genomes for metagenomic binning, comparative biology and taxonomic classification.</title>
        <authorList>
            <person name="Goeker M."/>
        </authorList>
    </citation>
    <scope>NUCLEOTIDE SEQUENCE [LARGE SCALE GENOMIC DNA]</scope>
    <source>
        <strain evidence="6 7">DSM 23841</strain>
    </source>
</reference>
<dbReference type="InterPro" id="IPR004089">
    <property type="entry name" value="MCPsignal_dom"/>
</dbReference>
<keyword evidence="4" id="KW-0472">Membrane</keyword>
<evidence type="ECO:0000256" key="2">
    <source>
        <dbReference type="ARBA" id="ARBA00029447"/>
    </source>
</evidence>
<dbReference type="PANTHER" id="PTHR32089:SF112">
    <property type="entry name" value="LYSOZYME-LIKE PROTEIN-RELATED"/>
    <property type="match status" value="1"/>
</dbReference>
<keyword evidence="1 3" id="KW-0807">Transducer</keyword>
<dbReference type="GO" id="GO:0006935">
    <property type="term" value="P:chemotaxis"/>
    <property type="evidence" value="ECO:0007669"/>
    <property type="project" value="InterPro"/>
</dbReference>
<evidence type="ECO:0000313" key="6">
    <source>
        <dbReference type="EMBL" id="RKT58081.1"/>
    </source>
</evidence>
<dbReference type="Gene3D" id="1.10.287.950">
    <property type="entry name" value="Methyl-accepting chemotaxis protein"/>
    <property type="match status" value="1"/>
</dbReference>
<dbReference type="SMART" id="SM00283">
    <property type="entry name" value="MA"/>
    <property type="match status" value="1"/>
</dbReference>
<dbReference type="GO" id="GO:0007165">
    <property type="term" value="P:signal transduction"/>
    <property type="evidence" value="ECO:0007669"/>
    <property type="project" value="UniProtKB-KW"/>
</dbReference>
<dbReference type="GO" id="GO:0004888">
    <property type="term" value="F:transmembrane signaling receptor activity"/>
    <property type="evidence" value="ECO:0007669"/>
    <property type="project" value="InterPro"/>
</dbReference>
<dbReference type="OrthoDB" id="5298972at2"/>
<feature type="transmembrane region" description="Helical" evidence="4">
    <location>
        <begin position="48"/>
        <end position="68"/>
    </location>
</feature>
<dbReference type="PROSITE" id="PS50111">
    <property type="entry name" value="CHEMOTAXIS_TRANSDUC_2"/>
    <property type="match status" value="1"/>
</dbReference>
<feature type="domain" description="Methyl-accepting transducer" evidence="5">
    <location>
        <begin position="166"/>
        <end position="333"/>
    </location>
</feature>
<dbReference type="PRINTS" id="PR00260">
    <property type="entry name" value="CHEMTRNSDUCR"/>
</dbReference>
<dbReference type="AlphaFoldDB" id="A0A495W8H3"/>
<dbReference type="PANTHER" id="PTHR32089">
    <property type="entry name" value="METHYL-ACCEPTING CHEMOTAXIS PROTEIN MCPB"/>
    <property type="match status" value="1"/>
</dbReference>
<dbReference type="Pfam" id="PF00015">
    <property type="entry name" value="MCPsignal"/>
    <property type="match status" value="1"/>
</dbReference>
<dbReference type="Proteomes" id="UP000270626">
    <property type="component" value="Unassembled WGS sequence"/>
</dbReference>
<evidence type="ECO:0000256" key="3">
    <source>
        <dbReference type="PROSITE-ProRule" id="PRU00284"/>
    </source>
</evidence>
<keyword evidence="4" id="KW-0812">Transmembrane</keyword>
<evidence type="ECO:0000256" key="4">
    <source>
        <dbReference type="SAM" id="Phobius"/>
    </source>
</evidence>
<evidence type="ECO:0000313" key="7">
    <source>
        <dbReference type="Proteomes" id="UP000270626"/>
    </source>
</evidence>
<name>A0A495W8H3_9RHOO</name>
<keyword evidence="4" id="KW-1133">Transmembrane helix</keyword>
<accession>A0A495W8H3</accession>